<dbReference type="PROSITE" id="PS51257">
    <property type="entry name" value="PROKAR_LIPOPROTEIN"/>
    <property type="match status" value="1"/>
</dbReference>
<proteinExistence type="predicted"/>
<feature type="region of interest" description="Disordered" evidence="1">
    <location>
        <begin position="46"/>
        <end position="80"/>
    </location>
</feature>
<accession>G7GUA5</accession>
<gene>
    <name evidence="3" type="ORF">GOAMR_63_00260</name>
</gene>
<dbReference type="AlphaFoldDB" id="G7GUA5"/>
<feature type="compositionally biased region" description="Polar residues" evidence="1">
    <location>
        <begin position="102"/>
        <end position="113"/>
    </location>
</feature>
<dbReference type="EMBL" id="BAED01000063">
    <property type="protein sequence ID" value="GAB07180.1"/>
    <property type="molecule type" value="Genomic_DNA"/>
</dbReference>
<dbReference type="Proteomes" id="UP000006023">
    <property type="component" value="Unassembled WGS sequence"/>
</dbReference>
<sequence>MIDMRNTRRTEAVRRRVRVSVAIAAVCVVSGAAACGDSGDDTADTGLSVATSSAAPAPTESSAALTPTEPPVEPSPAPVYKPPYIDHVQWVETEVGPSLQIYPTVSGRNTSDPTAGDEAWSEVRKLDASADSPGMRAQFDCHWTFARLVDPDKTSWNLEPRRPVVTTDEMISARCNPGFAEEPGN</sequence>
<feature type="compositionally biased region" description="Low complexity" evidence="1">
    <location>
        <begin position="50"/>
        <end position="67"/>
    </location>
</feature>
<evidence type="ECO:0000256" key="2">
    <source>
        <dbReference type="SAM" id="SignalP"/>
    </source>
</evidence>
<name>G7GUA5_9ACTN</name>
<keyword evidence="2" id="KW-0732">Signal</keyword>
<protein>
    <recommendedName>
        <fullName evidence="5">DUF2599 domain-containing protein</fullName>
    </recommendedName>
</protein>
<feature type="signal peptide" evidence="2">
    <location>
        <begin position="1"/>
        <end position="34"/>
    </location>
</feature>
<feature type="compositionally biased region" description="Pro residues" evidence="1">
    <location>
        <begin position="68"/>
        <end position="80"/>
    </location>
</feature>
<comment type="caution">
    <text evidence="3">The sequence shown here is derived from an EMBL/GenBank/DDBJ whole genome shotgun (WGS) entry which is preliminary data.</text>
</comment>
<evidence type="ECO:0000313" key="4">
    <source>
        <dbReference type="Proteomes" id="UP000006023"/>
    </source>
</evidence>
<reference evidence="3 4" key="1">
    <citation type="submission" date="2011-11" db="EMBL/GenBank/DDBJ databases">
        <title>Whole genome shotgun sequence of Gordonia amarae NBRC 15530.</title>
        <authorList>
            <person name="Takarada H."/>
            <person name="Hosoyama A."/>
            <person name="Tsuchikane K."/>
            <person name="Katsumata H."/>
            <person name="Yamazaki S."/>
            <person name="Fujita N."/>
        </authorList>
    </citation>
    <scope>NUCLEOTIDE SEQUENCE [LARGE SCALE GENOMIC DNA]</scope>
    <source>
        <strain evidence="3 4">NBRC 15530</strain>
    </source>
</reference>
<organism evidence="3 4">
    <name type="scientific">Gordonia amarae NBRC 15530</name>
    <dbReference type="NCBI Taxonomy" id="1075090"/>
    <lineage>
        <taxon>Bacteria</taxon>
        <taxon>Bacillati</taxon>
        <taxon>Actinomycetota</taxon>
        <taxon>Actinomycetes</taxon>
        <taxon>Mycobacteriales</taxon>
        <taxon>Gordoniaceae</taxon>
        <taxon>Gordonia</taxon>
    </lineage>
</organism>
<evidence type="ECO:0000256" key="1">
    <source>
        <dbReference type="SAM" id="MobiDB-lite"/>
    </source>
</evidence>
<feature type="region of interest" description="Disordered" evidence="1">
    <location>
        <begin position="102"/>
        <end position="124"/>
    </location>
</feature>
<dbReference type="InterPro" id="IPR019719">
    <property type="entry name" value="DUF2599"/>
</dbReference>
<dbReference type="eggNOG" id="ENOG5033526">
    <property type="taxonomic scope" value="Bacteria"/>
</dbReference>
<keyword evidence="4" id="KW-1185">Reference proteome</keyword>
<dbReference type="STRING" id="1075090.GOAMR_63_00260"/>
<dbReference type="Pfam" id="PF10783">
    <property type="entry name" value="DUF2599"/>
    <property type="match status" value="1"/>
</dbReference>
<feature type="chain" id="PRO_5003494917" description="DUF2599 domain-containing protein" evidence="2">
    <location>
        <begin position="35"/>
        <end position="185"/>
    </location>
</feature>
<evidence type="ECO:0008006" key="5">
    <source>
        <dbReference type="Google" id="ProtNLM"/>
    </source>
</evidence>
<evidence type="ECO:0000313" key="3">
    <source>
        <dbReference type="EMBL" id="GAB07180.1"/>
    </source>
</evidence>